<comment type="subcellular location">
    <subcellularLocation>
        <location evidence="1">Nucleus</location>
    </subcellularLocation>
</comment>
<evidence type="ECO:0000256" key="7">
    <source>
        <dbReference type="ARBA" id="ARBA00024343"/>
    </source>
</evidence>
<dbReference type="Proteomes" id="UP000326939">
    <property type="component" value="Chromosome 6"/>
</dbReference>
<reference evidence="11" key="1">
    <citation type="journal article" date="2019" name="Gigascience">
        <title>De novo genome assembly of the endangered Acer yangbiense, a plant species with extremely small populations endemic to Yunnan Province, China.</title>
        <authorList>
            <person name="Yang J."/>
            <person name="Wariss H.M."/>
            <person name="Tao L."/>
            <person name="Zhang R."/>
            <person name="Yun Q."/>
            <person name="Hollingsworth P."/>
            <person name="Dao Z."/>
            <person name="Luo G."/>
            <person name="Guo H."/>
            <person name="Ma Y."/>
            <person name="Sun W."/>
        </authorList>
    </citation>
    <scope>NUCLEOTIDE SEQUENCE [LARGE SCALE GENOMIC DNA]</scope>
    <source>
        <strain evidence="11">cv. br00</strain>
    </source>
</reference>
<evidence type="ECO:0000313" key="11">
    <source>
        <dbReference type="Proteomes" id="UP000326939"/>
    </source>
</evidence>
<dbReference type="GO" id="GO:0005634">
    <property type="term" value="C:nucleus"/>
    <property type="evidence" value="ECO:0007669"/>
    <property type="project" value="UniProtKB-SubCell"/>
</dbReference>
<keyword evidence="3" id="KW-0238">DNA-binding</keyword>
<dbReference type="SUPFAM" id="SSF54171">
    <property type="entry name" value="DNA-binding domain"/>
    <property type="match status" value="1"/>
</dbReference>
<proteinExistence type="inferred from homology"/>
<dbReference type="GO" id="GO:0003677">
    <property type="term" value="F:DNA binding"/>
    <property type="evidence" value="ECO:0007669"/>
    <property type="project" value="UniProtKB-KW"/>
</dbReference>
<feature type="region of interest" description="Disordered" evidence="8">
    <location>
        <begin position="107"/>
        <end position="139"/>
    </location>
</feature>
<gene>
    <name evidence="10" type="ORF">DKX38_010356</name>
</gene>
<feature type="domain" description="AP2/ERF" evidence="9">
    <location>
        <begin position="24"/>
        <end position="81"/>
    </location>
</feature>
<evidence type="ECO:0000256" key="6">
    <source>
        <dbReference type="ARBA" id="ARBA00023242"/>
    </source>
</evidence>
<dbReference type="EMBL" id="VDCV01000006">
    <property type="protein sequence ID" value="KAB5553045.1"/>
    <property type="molecule type" value="Genomic_DNA"/>
</dbReference>
<feature type="region of interest" description="Disordered" evidence="8">
    <location>
        <begin position="1"/>
        <end position="28"/>
    </location>
</feature>
<evidence type="ECO:0000313" key="10">
    <source>
        <dbReference type="EMBL" id="KAB5553045.1"/>
    </source>
</evidence>
<protein>
    <recommendedName>
        <fullName evidence="9">AP2/ERF domain-containing protein</fullName>
    </recommendedName>
</protein>
<dbReference type="GO" id="GO:0003700">
    <property type="term" value="F:DNA-binding transcription factor activity"/>
    <property type="evidence" value="ECO:0007669"/>
    <property type="project" value="InterPro"/>
</dbReference>
<dbReference type="AlphaFoldDB" id="A0A5N5MD24"/>
<dbReference type="PANTHER" id="PTHR31985:SF273">
    <property type="entry name" value="ETHYLENE-RESPONSIVE TRANSCRIPTION FACTOR ERF017"/>
    <property type="match status" value="1"/>
</dbReference>
<evidence type="ECO:0000256" key="8">
    <source>
        <dbReference type="SAM" id="MobiDB-lite"/>
    </source>
</evidence>
<evidence type="ECO:0000256" key="2">
    <source>
        <dbReference type="ARBA" id="ARBA00023015"/>
    </source>
</evidence>
<dbReference type="Pfam" id="PF00847">
    <property type="entry name" value="AP2"/>
    <property type="match status" value="1"/>
</dbReference>
<evidence type="ECO:0000256" key="4">
    <source>
        <dbReference type="ARBA" id="ARBA00023159"/>
    </source>
</evidence>
<evidence type="ECO:0000256" key="5">
    <source>
        <dbReference type="ARBA" id="ARBA00023163"/>
    </source>
</evidence>
<dbReference type="Gene3D" id="3.30.730.10">
    <property type="entry name" value="AP2/ERF domain"/>
    <property type="match status" value="1"/>
</dbReference>
<dbReference type="InterPro" id="IPR016177">
    <property type="entry name" value="DNA-bd_dom_sf"/>
</dbReference>
<sequence>MLKPGTSSSSMSSEQQADRTHEPKYTGVRKRKWGRWVSEIRLPNSRERIWLGSYDTPEKAARAFDAALYCLRGSGAKFNFPDNPPDIVGGRSLSPQEVQEVAARFANEEPAPSSAAMGGESSSHVENYTSSSSECGAGQMDSDTIDWSFLNMLDSNEGASDFGLYHGLDHMGGDYYTPPAPPPPPSDYNEDDNNGDETYSHQEGHEDEDNLQNQQNRESRELILNGNEGESSNAQAQGEEIEAAEVRDNPSSNIQPDIAEDRSSNTQVENSEIGEIRGRRLHRPPVWMSDYTTGEEFSDLEMEAYMWAAISLFYLLCKAIKPELGLI</sequence>
<dbReference type="PRINTS" id="PR00367">
    <property type="entry name" value="ETHRSPELEMNT"/>
</dbReference>
<dbReference type="PROSITE" id="PS51032">
    <property type="entry name" value="AP2_ERF"/>
    <property type="match status" value="1"/>
</dbReference>
<feature type="region of interest" description="Disordered" evidence="8">
    <location>
        <begin position="227"/>
        <end position="271"/>
    </location>
</feature>
<feature type="compositionally biased region" description="Polar residues" evidence="8">
    <location>
        <begin position="120"/>
        <end position="134"/>
    </location>
</feature>
<organism evidence="10 11">
    <name type="scientific">Salix brachista</name>
    <dbReference type="NCBI Taxonomy" id="2182728"/>
    <lineage>
        <taxon>Eukaryota</taxon>
        <taxon>Viridiplantae</taxon>
        <taxon>Streptophyta</taxon>
        <taxon>Embryophyta</taxon>
        <taxon>Tracheophyta</taxon>
        <taxon>Spermatophyta</taxon>
        <taxon>Magnoliopsida</taxon>
        <taxon>eudicotyledons</taxon>
        <taxon>Gunneridae</taxon>
        <taxon>Pentapetalae</taxon>
        <taxon>rosids</taxon>
        <taxon>fabids</taxon>
        <taxon>Malpighiales</taxon>
        <taxon>Salicaceae</taxon>
        <taxon>Saliceae</taxon>
        <taxon>Salix</taxon>
    </lineage>
</organism>
<keyword evidence="2" id="KW-0805">Transcription regulation</keyword>
<accession>A0A5N5MD24</accession>
<evidence type="ECO:0000256" key="3">
    <source>
        <dbReference type="ARBA" id="ARBA00023125"/>
    </source>
</evidence>
<dbReference type="InterPro" id="IPR001471">
    <property type="entry name" value="AP2/ERF_dom"/>
</dbReference>
<keyword evidence="6" id="KW-0539">Nucleus</keyword>
<evidence type="ECO:0000259" key="9">
    <source>
        <dbReference type="PROSITE" id="PS51032"/>
    </source>
</evidence>
<dbReference type="InterPro" id="IPR051032">
    <property type="entry name" value="AP2/ERF_TF_ERF_subfamily"/>
</dbReference>
<keyword evidence="4" id="KW-0010">Activator</keyword>
<comment type="similarity">
    <text evidence="7">Belongs to the AP2/ERF transcription factor family. ERF subfamily.</text>
</comment>
<dbReference type="InterPro" id="IPR036955">
    <property type="entry name" value="AP2/ERF_dom_sf"/>
</dbReference>
<dbReference type="SMART" id="SM00380">
    <property type="entry name" value="AP2"/>
    <property type="match status" value="1"/>
</dbReference>
<keyword evidence="5" id="KW-0804">Transcription</keyword>
<dbReference type="PANTHER" id="PTHR31985">
    <property type="entry name" value="ETHYLENE-RESPONSIVE TRANSCRIPTION FACTOR ERF042-RELATED"/>
    <property type="match status" value="1"/>
</dbReference>
<comment type="caution">
    <text evidence="10">The sequence shown here is derived from an EMBL/GenBank/DDBJ whole genome shotgun (WGS) entry which is preliminary data.</text>
</comment>
<keyword evidence="11" id="KW-1185">Reference proteome</keyword>
<feature type="region of interest" description="Disordered" evidence="8">
    <location>
        <begin position="174"/>
        <end position="214"/>
    </location>
</feature>
<name>A0A5N5MD24_9ROSI</name>
<evidence type="ECO:0000256" key="1">
    <source>
        <dbReference type="ARBA" id="ARBA00004123"/>
    </source>
</evidence>
<dbReference type="CDD" id="cd00018">
    <property type="entry name" value="AP2"/>
    <property type="match status" value="1"/>
</dbReference>
<dbReference type="FunFam" id="3.30.730.10:FF:000001">
    <property type="entry name" value="Ethylene-responsive transcription factor 2"/>
    <property type="match status" value="1"/>
</dbReference>